<reference evidence="2" key="1">
    <citation type="submission" date="2018-09" db="EMBL/GenBank/DDBJ databases">
        <authorList>
            <person name="Livingstone P.G."/>
            <person name="Whitworth D.E."/>
        </authorList>
    </citation>
    <scope>NUCLEOTIDE SEQUENCE [LARGE SCALE GENOMIC DNA]</scope>
    <source>
        <strain evidence="2">CA040B</strain>
    </source>
</reference>
<comment type="caution">
    <text evidence="1">The sequence shown here is derived from an EMBL/GenBank/DDBJ whole genome shotgun (WGS) entry which is preliminary data.</text>
</comment>
<dbReference type="AlphaFoldDB" id="A0A3A8NZX3"/>
<keyword evidence="2" id="KW-1185">Reference proteome</keyword>
<evidence type="ECO:0000313" key="1">
    <source>
        <dbReference type="EMBL" id="RKH47811.1"/>
    </source>
</evidence>
<name>A0A3A8NZX3_9BACT</name>
<dbReference type="PROSITE" id="PS51257">
    <property type="entry name" value="PROKAR_LIPOPROTEIN"/>
    <property type="match status" value="1"/>
</dbReference>
<evidence type="ECO:0008006" key="3">
    <source>
        <dbReference type="Google" id="ProtNLM"/>
    </source>
</evidence>
<accession>A0A3A8NZX3</accession>
<organism evidence="1 2">
    <name type="scientific">Corallococcus sicarius</name>
    <dbReference type="NCBI Taxonomy" id="2316726"/>
    <lineage>
        <taxon>Bacteria</taxon>
        <taxon>Pseudomonadati</taxon>
        <taxon>Myxococcota</taxon>
        <taxon>Myxococcia</taxon>
        <taxon>Myxococcales</taxon>
        <taxon>Cystobacterineae</taxon>
        <taxon>Myxococcaceae</taxon>
        <taxon>Corallococcus</taxon>
    </lineage>
</organism>
<dbReference type="Proteomes" id="UP000273405">
    <property type="component" value="Unassembled WGS sequence"/>
</dbReference>
<dbReference type="EMBL" id="RAWG01000006">
    <property type="protein sequence ID" value="RKH47811.1"/>
    <property type="molecule type" value="Genomic_DNA"/>
</dbReference>
<gene>
    <name evidence="1" type="ORF">D7X12_01845</name>
</gene>
<evidence type="ECO:0000313" key="2">
    <source>
        <dbReference type="Proteomes" id="UP000273405"/>
    </source>
</evidence>
<sequence>MKIPVVAVCLLLQGCALFQRPARPAHAPPEVAARVQFPRDLPSEGLQELSGPTAAAIALAMEDFRPLGTKPHRNATPFEQCLYRREAFNVSAAPGADGVVFVRFSFSPTNCAEHEREIALDMGATYAVDVSGARILAIQK</sequence>
<protein>
    <recommendedName>
        <fullName evidence="3">Lipoprotein</fullName>
    </recommendedName>
</protein>
<proteinExistence type="predicted"/>